<dbReference type="FunFam" id="3.30.300.30:FF:000010">
    <property type="entry name" value="Enterobactin synthetase component F"/>
    <property type="match status" value="2"/>
</dbReference>
<dbReference type="SUPFAM" id="SSF52777">
    <property type="entry name" value="CoA-dependent acyltransferases"/>
    <property type="match status" value="6"/>
</dbReference>
<dbReference type="PROSITE" id="PS00012">
    <property type="entry name" value="PHOSPHOPANTETHEINE"/>
    <property type="match status" value="2"/>
</dbReference>
<dbReference type="GO" id="GO:0044550">
    <property type="term" value="P:secondary metabolite biosynthetic process"/>
    <property type="evidence" value="ECO:0007669"/>
    <property type="project" value="UniProtKB-ARBA"/>
</dbReference>
<dbReference type="PATRIC" id="fig|1173027.3.peg.1930"/>
<dbReference type="CDD" id="cd12114">
    <property type="entry name" value="A_NRPS_TlmIV_like"/>
    <property type="match status" value="1"/>
</dbReference>
<dbReference type="GO" id="GO:0005737">
    <property type="term" value="C:cytoplasm"/>
    <property type="evidence" value="ECO:0007669"/>
    <property type="project" value="TreeGrafter"/>
</dbReference>
<evidence type="ECO:0000256" key="1">
    <source>
        <dbReference type="ARBA" id="ARBA00001957"/>
    </source>
</evidence>
<dbReference type="FunFam" id="3.30.559.10:FF:000012">
    <property type="entry name" value="Non-ribosomal peptide synthetase"/>
    <property type="match status" value="1"/>
</dbReference>
<evidence type="ECO:0000259" key="8">
    <source>
        <dbReference type="PROSITE" id="PS50075"/>
    </source>
</evidence>
<dbReference type="KEGG" id="mic:Mic7113_1748"/>
<organism evidence="9 10">
    <name type="scientific">Allocoleopsis franciscana PCC 7113</name>
    <dbReference type="NCBI Taxonomy" id="1173027"/>
    <lineage>
        <taxon>Bacteria</taxon>
        <taxon>Bacillati</taxon>
        <taxon>Cyanobacteriota</taxon>
        <taxon>Cyanophyceae</taxon>
        <taxon>Coleofasciculales</taxon>
        <taxon>Coleofasciculaceae</taxon>
        <taxon>Allocoleopsis</taxon>
        <taxon>Allocoleopsis franciscana</taxon>
    </lineage>
</organism>
<dbReference type="PROSITE" id="PS00455">
    <property type="entry name" value="AMP_BINDING"/>
    <property type="match status" value="2"/>
</dbReference>
<dbReference type="InterPro" id="IPR010060">
    <property type="entry name" value="NRPS_synth"/>
</dbReference>
<keyword evidence="10" id="KW-1185">Reference proteome</keyword>
<dbReference type="Proteomes" id="UP000010471">
    <property type="component" value="Chromosome"/>
</dbReference>
<dbReference type="RefSeq" id="WP_015181760.1">
    <property type="nucleotide sequence ID" value="NC_019738.1"/>
</dbReference>
<dbReference type="InterPro" id="IPR000873">
    <property type="entry name" value="AMP-dep_synth/lig_dom"/>
</dbReference>
<dbReference type="FunFam" id="3.30.559.30:FF:000006">
    <property type="entry name" value="Yersiniabactin polyketide/non-ribosomal peptide synthetase"/>
    <property type="match status" value="1"/>
</dbReference>
<evidence type="ECO:0000256" key="2">
    <source>
        <dbReference type="ARBA" id="ARBA00006432"/>
    </source>
</evidence>
<dbReference type="PROSITE" id="PS50075">
    <property type="entry name" value="CARRIER"/>
    <property type="match status" value="2"/>
</dbReference>
<dbReference type="CDD" id="cd19534">
    <property type="entry name" value="E_NRPS"/>
    <property type="match status" value="1"/>
</dbReference>
<dbReference type="CDD" id="cd19535">
    <property type="entry name" value="Cyc_NRPS"/>
    <property type="match status" value="1"/>
</dbReference>
<dbReference type="SMART" id="SM00823">
    <property type="entry name" value="PKS_PP"/>
    <property type="match status" value="2"/>
</dbReference>
<dbReference type="STRING" id="1173027.Mic7113_1748"/>
<evidence type="ECO:0000313" key="9">
    <source>
        <dbReference type="EMBL" id="AFZ17608.1"/>
    </source>
</evidence>
<reference evidence="9 10" key="1">
    <citation type="submission" date="2012-06" db="EMBL/GenBank/DDBJ databases">
        <title>Finished chromosome of genome of Microcoleus sp. PCC 7113.</title>
        <authorList>
            <consortium name="US DOE Joint Genome Institute"/>
            <person name="Gugger M."/>
            <person name="Coursin T."/>
            <person name="Rippka R."/>
            <person name="Tandeau De Marsac N."/>
            <person name="Huntemann M."/>
            <person name="Wei C.-L."/>
            <person name="Han J."/>
            <person name="Detter J.C."/>
            <person name="Han C."/>
            <person name="Tapia R."/>
            <person name="Chen A."/>
            <person name="Kyrpides N."/>
            <person name="Mavromatis K."/>
            <person name="Markowitz V."/>
            <person name="Szeto E."/>
            <person name="Ivanova N."/>
            <person name="Pagani I."/>
            <person name="Pati A."/>
            <person name="Goodwin L."/>
            <person name="Nordberg H.P."/>
            <person name="Cantor M.N."/>
            <person name="Hua S.X."/>
            <person name="Woyke T."/>
            <person name="Kerfeld C.A."/>
        </authorList>
    </citation>
    <scope>NUCLEOTIDE SEQUENCE [LARGE SCALE GENOMIC DNA]</scope>
    <source>
        <strain evidence="9 10">PCC 7113</strain>
    </source>
</reference>
<dbReference type="InterPro" id="IPR020806">
    <property type="entry name" value="PKS_PP-bd"/>
</dbReference>
<evidence type="ECO:0000313" key="10">
    <source>
        <dbReference type="Proteomes" id="UP000010471"/>
    </source>
</evidence>
<gene>
    <name evidence="9" type="ORF">Mic7113_1748</name>
</gene>
<dbReference type="Pfam" id="PF00550">
    <property type="entry name" value="PP-binding"/>
    <property type="match status" value="2"/>
</dbReference>
<evidence type="ECO:0000256" key="6">
    <source>
        <dbReference type="ARBA" id="ARBA00022737"/>
    </source>
</evidence>
<dbReference type="Gene3D" id="3.30.300.30">
    <property type="match status" value="2"/>
</dbReference>
<dbReference type="FunFam" id="3.40.50.980:FF:000002">
    <property type="entry name" value="Enterobactin synthetase component F"/>
    <property type="match status" value="1"/>
</dbReference>
<dbReference type="Pfam" id="PF00668">
    <property type="entry name" value="Condensation"/>
    <property type="match status" value="3"/>
</dbReference>
<evidence type="ECO:0000256" key="4">
    <source>
        <dbReference type="ARBA" id="ARBA00022553"/>
    </source>
</evidence>
<dbReference type="InterPro" id="IPR006162">
    <property type="entry name" value="Ppantetheine_attach_site"/>
</dbReference>
<dbReference type="Pfam" id="PF13193">
    <property type="entry name" value="AMP-binding_C"/>
    <property type="match status" value="2"/>
</dbReference>
<dbReference type="GO" id="GO:0017000">
    <property type="term" value="P:antibiotic biosynthetic process"/>
    <property type="evidence" value="ECO:0007669"/>
    <property type="project" value="UniProtKB-KW"/>
</dbReference>
<dbReference type="InterPro" id="IPR045851">
    <property type="entry name" value="AMP-bd_C_sf"/>
</dbReference>
<dbReference type="Gene3D" id="3.30.559.30">
    <property type="entry name" value="Nonribosomal peptide synthetase, condensation domain"/>
    <property type="match status" value="3"/>
</dbReference>
<dbReference type="NCBIfam" id="NF003417">
    <property type="entry name" value="PRK04813.1"/>
    <property type="match status" value="2"/>
</dbReference>
<dbReference type="InterPro" id="IPR020845">
    <property type="entry name" value="AMP-binding_CS"/>
</dbReference>
<dbReference type="FunFam" id="3.30.559.10:FF:000023">
    <property type="entry name" value="Non-ribosomal peptide synthetase"/>
    <property type="match status" value="1"/>
</dbReference>
<dbReference type="Gene3D" id="2.30.38.10">
    <property type="entry name" value="Luciferase, Domain 3"/>
    <property type="match status" value="2"/>
</dbReference>
<keyword evidence="7" id="KW-0045">Antibiotic biosynthesis</keyword>
<keyword evidence="4" id="KW-0597">Phosphoprotein</keyword>
<dbReference type="InterPro" id="IPR036736">
    <property type="entry name" value="ACP-like_sf"/>
</dbReference>
<dbReference type="FunFam" id="3.30.559.30:FF:000001">
    <property type="entry name" value="Non-ribosomal peptide synthetase"/>
    <property type="match status" value="1"/>
</dbReference>
<dbReference type="PANTHER" id="PTHR45527:SF14">
    <property type="entry name" value="PLIPASTATIN SYNTHASE SUBUNIT B"/>
    <property type="match status" value="1"/>
</dbReference>
<dbReference type="CDD" id="cd19531">
    <property type="entry name" value="LCL_NRPS-like"/>
    <property type="match status" value="1"/>
</dbReference>
<dbReference type="FunFam" id="2.30.38.10:FF:000001">
    <property type="entry name" value="Non-ribosomal peptide synthetase PvdI"/>
    <property type="match status" value="1"/>
</dbReference>
<dbReference type="GO" id="GO:0031177">
    <property type="term" value="F:phosphopantetheine binding"/>
    <property type="evidence" value="ECO:0007669"/>
    <property type="project" value="InterPro"/>
</dbReference>
<dbReference type="GO" id="GO:0008610">
    <property type="term" value="P:lipid biosynthetic process"/>
    <property type="evidence" value="ECO:0007669"/>
    <property type="project" value="UniProtKB-ARBA"/>
</dbReference>
<name>K9WBL7_9CYAN</name>
<dbReference type="PANTHER" id="PTHR45527">
    <property type="entry name" value="NONRIBOSOMAL PEPTIDE SYNTHETASE"/>
    <property type="match status" value="1"/>
</dbReference>
<evidence type="ECO:0000256" key="7">
    <source>
        <dbReference type="ARBA" id="ARBA00023194"/>
    </source>
</evidence>
<dbReference type="InterPro" id="IPR057737">
    <property type="entry name" value="Condensation_MtbB-like"/>
</dbReference>
<comment type="cofactor">
    <cofactor evidence="1">
        <name>pantetheine 4'-phosphate</name>
        <dbReference type="ChEBI" id="CHEBI:47942"/>
    </cofactor>
</comment>
<dbReference type="InterPro" id="IPR020459">
    <property type="entry name" value="AMP-binding"/>
</dbReference>
<dbReference type="NCBIfam" id="TIGR01720">
    <property type="entry name" value="NRPS-para261"/>
    <property type="match status" value="1"/>
</dbReference>
<dbReference type="HOGENOM" id="CLU_000022_0_0_3"/>
<dbReference type="Gene3D" id="1.10.1200.10">
    <property type="entry name" value="ACP-like"/>
    <property type="match status" value="2"/>
</dbReference>
<dbReference type="InterPro" id="IPR009081">
    <property type="entry name" value="PP-bd_ACP"/>
</dbReference>
<protein>
    <submittedName>
        <fullName evidence="9">Non-ribosomal peptide synthase/amino acid adenylation enzyme</fullName>
    </submittedName>
</protein>
<dbReference type="PRINTS" id="PR00154">
    <property type="entry name" value="AMPBINDING"/>
</dbReference>
<dbReference type="FunFam" id="1.10.1200.10:FF:000005">
    <property type="entry name" value="Nonribosomal peptide synthetase 1"/>
    <property type="match status" value="2"/>
</dbReference>
<dbReference type="eggNOG" id="COG1020">
    <property type="taxonomic scope" value="Bacteria"/>
</dbReference>
<dbReference type="Gene3D" id="3.30.559.10">
    <property type="entry name" value="Chloramphenicol acetyltransferase-like domain"/>
    <property type="match status" value="3"/>
</dbReference>
<dbReference type="FunFam" id="3.40.50.980:FF:000001">
    <property type="entry name" value="Non-ribosomal peptide synthetase"/>
    <property type="match status" value="2"/>
</dbReference>
<keyword evidence="6" id="KW-0677">Repeat</keyword>
<proteinExistence type="inferred from homology"/>
<dbReference type="GO" id="GO:0016874">
    <property type="term" value="F:ligase activity"/>
    <property type="evidence" value="ECO:0007669"/>
    <property type="project" value="UniProtKB-KW"/>
</dbReference>
<evidence type="ECO:0000256" key="3">
    <source>
        <dbReference type="ARBA" id="ARBA00022450"/>
    </source>
</evidence>
<dbReference type="GO" id="GO:0043041">
    <property type="term" value="P:amino acid activation for nonribosomal peptide biosynthetic process"/>
    <property type="evidence" value="ECO:0007669"/>
    <property type="project" value="TreeGrafter"/>
</dbReference>
<evidence type="ECO:0000256" key="5">
    <source>
        <dbReference type="ARBA" id="ARBA00022598"/>
    </source>
</evidence>
<dbReference type="InterPro" id="IPR010071">
    <property type="entry name" value="AA_adenyl_dom"/>
</dbReference>
<feature type="domain" description="Carrier" evidence="8">
    <location>
        <begin position="1033"/>
        <end position="1108"/>
    </location>
</feature>
<dbReference type="SUPFAM" id="SSF56801">
    <property type="entry name" value="Acetyl-CoA synthetase-like"/>
    <property type="match status" value="2"/>
</dbReference>
<feature type="domain" description="Carrier" evidence="8">
    <location>
        <begin position="2096"/>
        <end position="2170"/>
    </location>
</feature>
<dbReference type="FunFam" id="3.40.50.12780:FF:000012">
    <property type="entry name" value="Non-ribosomal peptide synthetase"/>
    <property type="match status" value="2"/>
</dbReference>
<keyword evidence="3" id="KW-0596">Phosphopantetheine</keyword>
<dbReference type="SUPFAM" id="SSF47336">
    <property type="entry name" value="ACP-like"/>
    <property type="match status" value="2"/>
</dbReference>
<accession>K9WBL7</accession>
<keyword evidence="5" id="KW-0436">Ligase</keyword>
<dbReference type="NCBIfam" id="TIGR01733">
    <property type="entry name" value="AA-adenyl-dom"/>
    <property type="match status" value="2"/>
</dbReference>
<dbReference type="EMBL" id="CP003630">
    <property type="protein sequence ID" value="AFZ17608.1"/>
    <property type="molecule type" value="Genomic_DNA"/>
</dbReference>
<dbReference type="InterPro" id="IPR023213">
    <property type="entry name" value="CAT-like_dom_sf"/>
</dbReference>
<dbReference type="InterPro" id="IPR001242">
    <property type="entry name" value="Condensation_dom"/>
</dbReference>
<dbReference type="Pfam" id="PF00501">
    <property type="entry name" value="AMP-binding"/>
    <property type="match status" value="2"/>
</dbReference>
<comment type="similarity">
    <text evidence="2">Belongs to the ATP-dependent AMP-binding enzyme family.</text>
</comment>
<sequence>MLSPEEEVIKLKSKFSPAKQALLEKRLRGEVKSKTEELPTIVPNPDDRYQPFPLTDVQQAYWIGRSGIFELSNVSSHGYLEIETADLDLERFEKAWQRLIDHHEMLRMIINSDGQQQILEQVPPYKIKVVDLRGKSSELVASQLAEIRNQMSHQVLPADTWPLFDIRVAKLDKSKARLYISLEVLIGDGWSFEILLGELADLIQNPDIYLAPYELSFRDYVLAEIDLRNSQLYLKAQEYWQSRLASLPSSPELPLDKSPATVKYPRFLRRSGKLAPDTWHCLKRRATEANLTASGILLAAFAEILTVWSKSPRFTINLTLFNRLPLHPEVNQIVGDFTSLNLLAVDNSQQESFAQRSQRIQKQLWQDFDYRYFSGVKVLRELARRQKRQSEALMPVVFTSRLTQENLSREKLTKPQIGNAPNEQSLSSIDRLGKLVYALSQTPQVYLDLQVSEREGTLVLDWDAVEEVFPPGLLDDMFAAYCDFLNRLAHEEDLWQTTTRQLLPSAQLKQIAAINATETPIAEGALLQTLFFEQVALHPKLAAVVTSSRTLTYQELCDRANHLAHQLRQQGIRPNQLVAIVMEKGWEQVVAALAILASGAAYVPIDPGLPSERRQHLLEEAQVQCILTQSWLDTSLEWSENITRLCIDTVEPPSSSTPLESIQQPSDLAYVIYTSGSTGKPKGVMIDHRGAVNTILDINQRFNVQPQDRVFALSSLSFDLSVYDIFGTLAAGGTIVIPDADATKDPAHWAQLIVQHQVTIWNSVPALMQMLVEYAANRSELLPQSLRLVMLSGDWLPLSLPDQIRTLFQDVQVISLGGATEASIWSILYPIEKVDPTWKSIPYGRPMRHQHFYVLNEALEPCPVWVTGQLYIGGIGLAKGYWRNPEKTNASFIIHPRTQERLYKTGDLGRYLPDGNIEFIGRIDHQVKIRGFRIELGEIEAVLNTHPQIQQAVVIATEDIASNQRLVAYIVTRDESLTNNQLREFLFSKLPEYMVPNVFVTLDTLPLTPNGKVDRKALPAPDGEINREHQCVAPRTPSEEIIANIFASVLGVQNVGIHDNFFELGGHSLLATQLISRLRVAWDVEIPLRTVFESPTVAQLEQTLTQLRTTNSGLSLPPIQPRTEGEQIPLSFAQQRLWFLNQLEGSSATYNLSGALRITGNLNVHALQQALSEILRRHEVLRTSFQTVNGTPIQVIHPEATLNITLVDLERLEVPERETVLHQQLQLEAITEFNLEIAPLIRCSLLQLSATESVLLLTMHHIVADGWSIGVFIQELSSLYQAFCTGEPSPLAKLPIQYADFAVWQRQWLCGEVLETQLNYWQQQLQGAPDLLQLPTDRPRPSVQTYRGTTQSFTLDTDLTQKLQTLSQESGTTLFMTLLAAFATLLYRYSGQEDILIGSPIANRHRREIESLIGFFVNTLVLRTRFEDNPSMKDLLAQVRDTTLKAYEHQDVPFEQVVEVLQPQRSLSHSPLFQVMFVLQNAPMGEVELPGVTLTQLERESTIAKFDLTVLITETSQGLVGEWEYNSDLFDGSTIERMAAHFQNLLSAIVENPQQTVAELPLLSEAQQHKLLREWNQTQADYPKDVCIHQLFEEQVERTPDAVAVVFENQQLTYRELNARANQLAHYLQELGVKPEVLVGICVERSLDMVIGLLGILKAGGAYVPLDPTYPPERLAFMLEDAQVPVLLTQFQLLETLPTHQAKVFCLDTDGEMLANRSQENPDSGATTDNLAYVIYTSGSTGTPKGAMNTHQGICNRLVWMQETYQLTIGDRILQKTPFSFDVSVWEFFWPLMTGARLVVAKPGGHQDSAYLVKLIATEQITTLHFVPSMLQVFLEEPRLETCNGLKRVICSGEALPFELTQRFFARLDAELHNLYGPTEAAIDVTFWQCQRQSERQTVPIGRPIANTQIYILDSHLTPTPIGVPGELYIGGDGLARGYLNRPELTAEKFIPNPFGKAEGRRLYKTGDLARYLPNGEIEFLGRIDHQVKVRGFRIELGEIEAALNQHPAVRETVVLAQEKVQGDKRLIAYIVTEQQLAPSINDLRRFLKEKLPEYMVPSVFVQLEALPLTPNGKIDRKVLPAPDTVRPELDKAFVAPRTPVETTLVEIWSQVLGVEQVGIYDNFFELGGDSILTIQIVARANQAGLQLTPKQLFEYQNIADLAAVAVTKKVLLAEQGLVTGVVFLTPIQKWFFEKNLSDPHHFNQAVLLEVRQAIDLALLEQALQHLLLHHDVLRLRFEPIESGWQQVQSSPDVSVPLTRWDFSALAEAEQTLAIEATATELQASLNLSTGLLVRVGFFDLGVHQPSRLLIVIHHLVVDGVSWRILLEDLQTAYQQLSQGEQVQLPAKTTSFQQWSQKLGEYVRSTALQQELDYWRRQSRKPSIPLPVDFPGGENTMASVGCVSSTLSFSETQALLKEVPQIYNTQINDVLLTALVQAFAQWTGERTLLVNIEGHGREDIADDVDLSRTVGWFTTIFPVLLNLGEASNPGDALKKVKEQLRGIPNRGIGYGVLRYLSDDPEITEQLRTLPQAEVIFNYLGQFDQTLSESSLFGLTQESSGLARSLRGKRSHLLEIDGLVSQGQLQLKWSYNHKVHRRSTIETLAQGFVEALRSLIAHCQSPEAGGFTPSDFPLAQLGQDDLDAVLGMVEFEGGGAR</sequence>
<dbReference type="InterPro" id="IPR025110">
    <property type="entry name" value="AMP-bd_C"/>
</dbReference>
<dbReference type="OrthoDB" id="9778383at2"/>
<dbReference type="CDD" id="cd17646">
    <property type="entry name" value="A_NRPS_AB3403-like"/>
    <property type="match status" value="1"/>
</dbReference>
<dbReference type="Gene3D" id="3.40.50.980">
    <property type="match status" value="4"/>
</dbReference>